<dbReference type="InterPro" id="IPR029032">
    <property type="entry name" value="AhpD-like"/>
</dbReference>
<keyword evidence="1" id="KW-0575">Peroxidase</keyword>
<accession>A0A7X0F315</accession>
<keyword evidence="2" id="KW-1185">Reference proteome</keyword>
<dbReference type="EMBL" id="JACHJB010000004">
    <property type="protein sequence ID" value="MBB6351186.1"/>
    <property type="molecule type" value="Genomic_DNA"/>
</dbReference>
<dbReference type="PANTHER" id="PTHR35446">
    <property type="entry name" value="SI:CH211-175M2.5"/>
    <property type="match status" value="1"/>
</dbReference>
<evidence type="ECO:0000313" key="2">
    <source>
        <dbReference type="Proteomes" id="UP000583800"/>
    </source>
</evidence>
<dbReference type="PANTHER" id="PTHR35446:SF2">
    <property type="entry name" value="CARBOXYMUCONOLACTONE DECARBOXYLASE-LIKE DOMAIN-CONTAINING PROTEIN"/>
    <property type="match status" value="1"/>
</dbReference>
<evidence type="ECO:0000313" key="1">
    <source>
        <dbReference type="EMBL" id="MBB6351186.1"/>
    </source>
</evidence>
<comment type="caution">
    <text evidence="1">The sequence shown here is derived from an EMBL/GenBank/DDBJ whole genome shotgun (WGS) entry which is preliminary data.</text>
</comment>
<dbReference type="GO" id="GO:0004601">
    <property type="term" value="F:peroxidase activity"/>
    <property type="evidence" value="ECO:0007669"/>
    <property type="project" value="UniProtKB-KW"/>
</dbReference>
<gene>
    <name evidence="1" type="ORF">FHU36_007769</name>
</gene>
<organism evidence="1 2">
    <name type="scientific">Nonomuraea muscovyensis</name>
    <dbReference type="NCBI Taxonomy" id="1124761"/>
    <lineage>
        <taxon>Bacteria</taxon>
        <taxon>Bacillati</taxon>
        <taxon>Actinomycetota</taxon>
        <taxon>Actinomycetes</taxon>
        <taxon>Streptosporangiales</taxon>
        <taxon>Streptosporangiaceae</taxon>
        <taxon>Nonomuraea</taxon>
    </lineage>
</organism>
<dbReference type="Gene3D" id="1.20.1290.10">
    <property type="entry name" value="AhpD-like"/>
    <property type="match status" value="1"/>
</dbReference>
<dbReference type="RefSeq" id="WP_185088986.1">
    <property type="nucleotide sequence ID" value="NZ_JACHJB010000004.1"/>
</dbReference>
<reference evidence="1 2" key="1">
    <citation type="submission" date="2020-08" db="EMBL/GenBank/DDBJ databases">
        <title>Sequencing the genomes of 1000 actinobacteria strains.</title>
        <authorList>
            <person name="Klenk H.-P."/>
        </authorList>
    </citation>
    <scope>NUCLEOTIDE SEQUENCE [LARGE SCALE GENOMIC DNA]</scope>
    <source>
        <strain evidence="1 2">DSM 45913</strain>
    </source>
</reference>
<dbReference type="AlphaFoldDB" id="A0A7X0F315"/>
<name>A0A7X0F315_9ACTN</name>
<proteinExistence type="predicted"/>
<protein>
    <submittedName>
        <fullName evidence="1">Putative peroxidase-related enzyme</fullName>
    </submittedName>
</protein>
<dbReference type="SUPFAM" id="SSF69118">
    <property type="entry name" value="AhpD-like"/>
    <property type="match status" value="1"/>
</dbReference>
<sequence length="196" mass="21751">MSTDGESVRLPVMNESQAVGATAELYAEMRAHFGFGLVPDVFKLVSTRPEFLKVFWDGYRSIFSAGLLDREIKELIAAFVAREVSCGYCVDAHVLFLHLVSADPRLEESLRVTEIDDMPLPESTRVLLHLAGAITHQAYRITDDDFEQARQLGWNDAQLLEAVWTACQFNWVARMVNAAGLSSLGQLADQEASNTA</sequence>
<keyword evidence="1" id="KW-0560">Oxidoreductase</keyword>
<dbReference type="Proteomes" id="UP000583800">
    <property type="component" value="Unassembled WGS sequence"/>
</dbReference>